<feature type="region of interest" description="Disordered" evidence="1">
    <location>
        <begin position="28"/>
        <end position="56"/>
    </location>
</feature>
<evidence type="ECO:0000313" key="3">
    <source>
        <dbReference type="Proteomes" id="UP000001416"/>
    </source>
</evidence>
<organism evidence="2 3">
    <name type="scientific">Nitrosomonas europaea (strain ATCC 19718 / CIP 103999 / KCTC 2705 / NBRC 14298)</name>
    <dbReference type="NCBI Taxonomy" id="228410"/>
    <lineage>
        <taxon>Bacteria</taxon>
        <taxon>Pseudomonadati</taxon>
        <taxon>Pseudomonadota</taxon>
        <taxon>Betaproteobacteria</taxon>
        <taxon>Nitrosomonadales</taxon>
        <taxon>Nitrosomonadaceae</taxon>
        <taxon>Nitrosomonas</taxon>
    </lineage>
</organism>
<feature type="compositionally biased region" description="Pro residues" evidence="1">
    <location>
        <begin position="30"/>
        <end position="39"/>
    </location>
</feature>
<dbReference type="HOGENOM" id="CLU_151912_0_0_4"/>
<dbReference type="Proteomes" id="UP000001416">
    <property type="component" value="Chromosome"/>
</dbReference>
<dbReference type="AlphaFoldDB" id="Q82Y37"/>
<protein>
    <recommendedName>
        <fullName evidence="4">Lipoprotein</fullName>
    </recommendedName>
</protein>
<keyword evidence="3" id="KW-1185">Reference proteome</keyword>
<evidence type="ECO:0008006" key="4">
    <source>
        <dbReference type="Google" id="ProtNLM"/>
    </source>
</evidence>
<proteinExistence type="predicted"/>
<sequence>MKKEQEMLRVNVVMITVALLAGCTMAKRPLPGPAQPAPDPVVQQRPSGPLPPSTRPAYNLAGYPKAAQEGYVDGCETAKQSAYGFKDKKRYAADTQYQMGWNDGFSICRGKHQQN</sequence>
<dbReference type="EMBL" id="AL954747">
    <property type="protein sequence ID" value="CAD83963.1"/>
    <property type="molecule type" value="Genomic_DNA"/>
</dbReference>
<accession>Q82Y37</accession>
<dbReference type="eggNOG" id="ENOG50315TK">
    <property type="taxonomic scope" value="Bacteria"/>
</dbReference>
<dbReference type="STRING" id="228410.NE0052"/>
<dbReference type="KEGG" id="neu:NE0052"/>
<evidence type="ECO:0000256" key="1">
    <source>
        <dbReference type="SAM" id="MobiDB-lite"/>
    </source>
</evidence>
<gene>
    <name evidence="2" type="ordered locus">NE0052</name>
</gene>
<evidence type="ECO:0000313" key="2">
    <source>
        <dbReference type="EMBL" id="CAD83963.1"/>
    </source>
</evidence>
<dbReference type="PROSITE" id="PS51257">
    <property type="entry name" value="PROKAR_LIPOPROTEIN"/>
    <property type="match status" value="1"/>
</dbReference>
<name>Q82Y37_NITEU</name>
<reference evidence="2 3" key="1">
    <citation type="journal article" date="2003" name="J. Bacteriol.">
        <title>Complete genome sequence of the ammonia-oxidizing bacterium and obligate chemolithoautotroph Nitrosomonas europaea.</title>
        <authorList>
            <person name="Chain P."/>
            <person name="Lamerdin J."/>
            <person name="Larimer F."/>
            <person name="Regala W."/>
            <person name="Land M."/>
            <person name="Hauser L."/>
            <person name="Hooper A."/>
            <person name="Klotz M."/>
            <person name="Norton J."/>
            <person name="Sayavedra-Soto L."/>
            <person name="Arciero D."/>
            <person name="Hommes N."/>
            <person name="Whittaker M."/>
            <person name="Arp D."/>
        </authorList>
    </citation>
    <scope>NUCLEOTIDE SEQUENCE [LARGE SCALE GENOMIC DNA]</scope>
    <source>
        <strain evidence="3">ATCC 19718 / CIP 103999 / KCTC 2705 / NBRC 14298</strain>
    </source>
</reference>